<organism evidence="9 10">
    <name type="scientific">Tistrella bauzanensis</name>
    <dbReference type="NCBI Taxonomy" id="657419"/>
    <lineage>
        <taxon>Bacteria</taxon>
        <taxon>Pseudomonadati</taxon>
        <taxon>Pseudomonadota</taxon>
        <taxon>Alphaproteobacteria</taxon>
        <taxon>Geminicoccales</taxon>
        <taxon>Geminicoccaceae</taxon>
        <taxon>Tistrella</taxon>
    </lineage>
</organism>
<dbReference type="InterPro" id="IPR022337">
    <property type="entry name" value="Inositol_monophosphatase_SuhB"/>
</dbReference>
<keyword evidence="6 7" id="KW-0460">Magnesium</keyword>
<dbReference type="PANTHER" id="PTHR20854">
    <property type="entry name" value="INOSITOL MONOPHOSPHATASE"/>
    <property type="match status" value="1"/>
</dbReference>
<accession>A0ABQ1IB54</accession>
<feature type="region of interest" description="Disordered" evidence="8">
    <location>
        <begin position="268"/>
        <end position="292"/>
    </location>
</feature>
<dbReference type="EC" id="3.1.3.25" evidence="7"/>
<evidence type="ECO:0000256" key="5">
    <source>
        <dbReference type="ARBA" id="ARBA00022801"/>
    </source>
</evidence>
<dbReference type="RefSeq" id="WP_188575101.1">
    <property type="nucleotide sequence ID" value="NZ_BMDZ01000005.1"/>
</dbReference>
<keyword evidence="10" id="KW-1185">Reference proteome</keyword>
<keyword evidence="4 7" id="KW-0479">Metal-binding</keyword>
<comment type="similarity">
    <text evidence="3 7">Belongs to the inositol monophosphatase superfamily.</text>
</comment>
<dbReference type="EMBL" id="BMDZ01000005">
    <property type="protein sequence ID" value="GGB28954.1"/>
    <property type="molecule type" value="Genomic_DNA"/>
</dbReference>
<name>A0ABQ1IB54_9PROT</name>
<dbReference type="Gene3D" id="3.40.190.80">
    <property type="match status" value="1"/>
</dbReference>
<evidence type="ECO:0000313" key="10">
    <source>
        <dbReference type="Proteomes" id="UP000603352"/>
    </source>
</evidence>
<dbReference type="PRINTS" id="PR01959">
    <property type="entry name" value="SBIMPHPHTASE"/>
</dbReference>
<dbReference type="InterPro" id="IPR033942">
    <property type="entry name" value="IMPase"/>
</dbReference>
<evidence type="ECO:0000313" key="9">
    <source>
        <dbReference type="EMBL" id="GGB28954.1"/>
    </source>
</evidence>
<evidence type="ECO:0000256" key="2">
    <source>
        <dbReference type="ARBA" id="ARBA00001946"/>
    </source>
</evidence>
<dbReference type="Proteomes" id="UP000603352">
    <property type="component" value="Unassembled WGS sequence"/>
</dbReference>
<evidence type="ECO:0000256" key="1">
    <source>
        <dbReference type="ARBA" id="ARBA00001033"/>
    </source>
</evidence>
<feature type="compositionally biased region" description="Pro residues" evidence="8">
    <location>
        <begin position="281"/>
        <end position="292"/>
    </location>
</feature>
<evidence type="ECO:0000256" key="7">
    <source>
        <dbReference type="RuleBase" id="RU364068"/>
    </source>
</evidence>
<evidence type="ECO:0000256" key="8">
    <source>
        <dbReference type="SAM" id="MobiDB-lite"/>
    </source>
</evidence>
<proteinExistence type="inferred from homology"/>
<evidence type="ECO:0000256" key="3">
    <source>
        <dbReference type="ARBA" id="ARBA00009759"/>
    </source>
</evidence>
<dbReference type="InterPro" id="IPR020550">
    <property type="entry name" value="Inositol_monophosphatase_CS"/>
</dbReference>
<evidence type="ECO:0000256" key="6">
    <source>
        <dbReference type="ARBA" id="ARBA00022842"/>
    </source>
</evidence>
<sequence length="292" mass="31537">MAVRSPILNVMIGAAQKAARGLIRDFGEVENLQVSRKGPADFVSSADLKSEKTIRAELSKARPDFGFLMEEGGEIKATGTGPSHRWIIDPLDGTHNFLHGIPHFAVTVALEREGEIIAGVTYDPLRDEMYSAEKGYGAFVNDRRIRVAARRQLIDCVIATGIPRADKPNHTEYLKMLAGMMKNTGGLRRFGSAALDLAYVAAGRFDGFFEIDLQPWDMAAGIVLVREAGGFVSDITGAEAMMDTGGIIAGNTAVHGQTHKVLSTMLAKRPRRPDETMAPGLRPPAAPRGPRG</sequence>
<dbReference type="InterPro" id="IPR000760">
    <property type="entry name" value="Inositol_monophosphatase-like"/>
</dbReference>
<dbReference type="PROSITE" id="PS00630">
    <property type="entry name" value="IMP_2"/>
    <property type="match status" value="1"/>
</dbReference>
<evidence type="ECO:0000256" key="4">
    <source>
        <dbReference type="ARBA" id="ARBA00022723"/>
    </source>
</evidence>
<dbReference type="PANTHER" id="PTHR20854:SF4">
    <property type="entry name" value="INOSITOL-1-MONOPHOSPHATASE-RELATED"/>
    <property type="match status" value="1"/>
</dbReference>
<dbReference type="CDD" id="cd01639">
    <property type="entry name" value="IMPase"/>
    <property type="match status" value="1"/>
</dbReference>
<comment type="caution">
    <text evidence="9">The sequence shown here is derived from an EMBL/GenBank/DDBJ whole genome shotgun (WGS) entry which is preliminary data.</text>
</comment>
<protein>
    <recommendedName>
        <fullName evidence="7">Inositol-1-monophosphatase</fullName>
        <ecNumber evidence="7">3.1.3.25</ecNumber>
    </recommendedName>
</protein>
<reference evidence="10" key="1">
    <citation type="journal article" date="2019" name="Int. J. Syst. Evol. Microbiol.">
        <title>The Global Catalogue of Microorganisms (GCM) 10K type strain sequencing project: providing services to taxonomists for standard genome sequencing and annotation.</title>
        <authorList>
            <consortium name="The Broad Institute Genomics Platform"/>
            <consortium name="The Broad Institute Genome Sequencing Center for Infectious Disease"/>
            <person name="Wu L."/>
            <person name="Ma J."/>
        </authorList>
    </citation>
    <scope>NUCLEOTIDE SEQUENCE [LARGE SCALE GENOMIC DNA]</scope>
    <source>
        <strain evidence="10">CGMCC 1.10188</strain>
    </source>
</reference>
<dbReference type="SUPFAM" id="SSF56655">
    <property type="entry name" value="Carbohydrate phosphatase"/>
    <property type="match status" value="1"/>
</dbReference>
<dbReference type="PROSITE" id="PS00629">
    <property type="entry name" value="IMP_1"/>
    <property type="match status" value="1"/>
</dbReference>
<dbReference type="Pfam" id="PF00459">
    <property type="entry name" value="Inositol_P"/>
    <property type="match status" value="1"/>
</dbReference>
<dbReference type="InterPro" id="IPR020583">
    <property type="entry name" value="Inositol_monoP_metal-BS"/>
</dbReference>
<keyword evidence="5 7" id="KW-0378">Hydrolase</keyword>
<comment type="cofactor">
    <cofactor evidence="2 7">
        <name>Mg(2+)</name>
        <dbReference type="ChEBI" id="CHEBI:18420"/>
    </cofactor>
</comment>
<dbReference type="PRINTS" id="PR00377">
    <property type="entry name" value="IMPHPHTASES"/>
</dbReference>
<dbReference type="Gene3D" id="3.30.540.10">
    <property type="entry name" value="Fructose-1,6-Bisphosphatase, subunit A, domain 1"/>
    <property type="match status" value="1"/>
</dbReference>
<comment type="catalytic activity">
    <reaction evidence="1 7">
        <text>a myo-inositol phosphate + H2O = myo-inositol + phosphate</text>
        <dbReference type="Rhea" id="RHEA:24056"/>
        <dbReference type="ChEBI" id="CHEBI:15377"/>
        <dbReference type="ChEBI" id="CHEBI:17268"/>
        <dbReference type="ChEBI" id="CHEBI:43474"/>
        <dbReference type="ChEBI" id="CHEBI:84139"/>
        <dbReference type="EC" id="3.1.3.25"/>
    </reaction>
</comment>
<gene>
    <name evidence="9" type="primary">suhB</name>
    <name evidence="9" type="ORF">GCM10011505_07820</name>
</gene>